<feature type="transmembrane region" description="Helical" evidence="2">
    <location>
        <begin position="186"/>
        <end position="215"/>
    </location>
</feature>
<accession>A0AAD5XN23</accession>
<keyword evidence="2" id="KW-0812">Transmembrane</keyword>
<feature type="compositionally biased region" description="Polar residues" evidence="1">
    <location>
        <begin position="1"/>
        <end position="11"/>
    </location>
</feature>
<evidence type="ECO:0000313" key="4">
    <source>
        <dbReference type="Proteomes" id="UP001212152"/>
    </source>
</evidence>
<protein>
    <submittedName>
        <fullName evidence="3">Uncharacterized protein</fullName>
    </submittedName>
</protein>
<keyword evidence="2" id="KW-0472">Membrane</keyword>
<name>A0AAD5XN23_9FUNG</name>
<reference evidence="3" key="1">
    <citation type="submission" date="2020-05" db="EMBL/GenBank/DDBJ databases">
        <title>Phylogenomic resolution of chytrid fungi.</title>
        <authorList>
            <person name="Stajich J.E."/>
            <person name="Amses K."/>
            <person name="Simmons R."/>
            <person name="Seto K."/>
            <person name="Myers J."/>
            <person name="Bonds A."/>
            <person name="Quandt C.A."/>
            <person name="Barry K."/>
            <person name="Liu P."/>
            <person name="Grigoriev I."/>
            <person name="Longcore J.E."/>
            <person name="James T.Y."/>
        </authorList>
    </citation>
    <scope>NUCLEOTIDE SEQUENCE</scope>
    <source>
        <strain evidence="3">JEL0379</strain>
    </source>
</reference>
<evidence type="ECO:0000313" key="3">
    <source>
        <dbReference type="EMBL" id="KAJ3164874.1"/>
    </source>
</evidence>
<dbReference type="AlphaFoldDB" id="A0AAD5XN23"/>
<feature type="region of interest" description="Disordered" evidence="1">
    <location>
        <begin position="1"/>
        <end position="27"/>
    </location>
</feature>
<feature type="non-terminal residue" evidence="3">
    <location>
        <position position="224"/>
    </location>
</feature>
<feature type="transmembrane region" description="Helical" evidence="2">
    <location>
        <begin position="144"/>
        <end position="166"/>
    </location>
</feature>
<organism evidence="3 4">
    <name type="scientific">Geranomyces variabilis</name>
    <dbReference type="NCBI Taxonomy" id="109894"/>
    <lineage>
        <taxon>Eukaryota</taxon>
        <taxon>Fungi</taxon>
        <taxon>Fungi incertae sedis</taxon>
        <taxon>Chytridiomycota</taxon>
        <taxon>Chytridiomycota incertae sedis</taxon>
        <taxon>Chytridiomycetes</taxon>
        <taxon>Spizellomycetales</taxon>
        <taxon>Powellomycetaceae</taxon>
        <taxon>Geranomyces</taxon>
    </lineage>
</organism>
<comment type="caution">
    <text evidence="3">The sequence shown here is derived from an EMBL/GenBank/DDBJ whole genome shotgun (WGS) entry which is preliminary data.</text>
</comment>
<dbReference type="Proteomes" id="UP001212152">
    <property type="component" value="Unassembled WGS sequence"/>
</dbReference>
<proteinExistence type="predicted"/>
<keyword evidence="2" id="KW-1133">Transmembrane helix</keyword>
<evidence type="ECO:0000256" key="2">
    <source>
        <dbReference type="SAM" id="Phobius"/>
    </source>
</evidence>
<keyword evidence="4" id="KW-1185">Reference proteome</keyword>
<evidence type="ECO:0000256" key="1">
    <source>
        <dbReference type="SAM" id="MobiDB-lite"/>
    </source>
</evidence>
<dbReference type="EMBL" id="JADGJQ010000253">
    <property type="protein sequence ID" value="KAJ3164874.1"/>
    <property type="molecule type" value="Genomic_DNA"/>
</dbReference>
<gene>
    <name evidence="3" type="ORF">HDU87_003498</name>
</gene>
<sequence>MPNQKPASTAPQVEDSTDSLEPSIPSNSSLARAANQLRRRQSIPKLILNSAHANMADIEEISNDPIRPAISDRIATSSIFPKSVTDRMANASSVGIHDSRAMRRAAKRIVRGESVSSKLAELEEGVYDVGIPSWAEHRSAGERVLYTGLARGSFMLALSLGCVLLVNLQHNLVLPSTYGPPVVHGAFAVASFLVSMTGSAMVSAGFHHALTLIALTRGADCWIM</sequence>